<evidence type="ECO:0000313" key="2">
    <source>
        <dbReference type="EMBL" id="CAI9721769.1"/>
    </source>
</evidence>
<reference evidence="2" key="1">
    <citation type="submission" date="2023-08" db="EMBL/GenBank/DDBJ databases">
        <authorList>
            <person name="Alioto T."/>
            <person name="Alioto T."/>
            <person name="Gomez Garrido J."/>
        </authorList>
    </citation>
    <scope>NUCLEOTIDE SEQUENCE</scope>
</reference>
<sequence length="91" mass="10340">MAMLGPINGARRSNNNTRIPKTPPVEMEGAKPRGHHSNVTTDSGKDRGKYTPRRRNHLTGNRGEEKSPVVRMWREGLHLGLLEYKRSGNYF</sequence>
<name>A0AA36AU43_OCTVU</name>
<evidence type="ECO:0000313" key="3">
    <source>
        <dbReference type="Proteomes" id="UP001162480"/>
    </source>
</evidence>
<accession>A0AA36AU43</accession>
<feature type="region of interest" description="Disordered" evidence="1">
    <location>
        <begin position="1"/>
        <end position="66"/>
    </location>
</feature>
<dbReference type="Proteomes" id="UP001162480">
    <property type="component" value="Chromosome 4"/>
</dbReference>
<dbReference type="AlphaFoldDB" id="A0AA36AU43"/>
<protein>
    <submittedName>
        <fullName evidence="2">Uncharacterized protein</fullName>
    </submittedName>
</protein>
<dbReference type="EMBL" id="OX597817">
    <property type="protein sequence ID" value="CAI9721769.1"/>
    <property type="molecule type" value="Genomic_DNA"/>
</dbReference>
<organism evidence="2 3">
    <name type="scientific">Octopus vulgaris</name>
    <name type="common">Common octopus</name>
    <dbReference type="NCBI Taxonomy" id="6645"/>
    <lineage>
        <taxon>Eukaryota</taxon>
        <taxon>Metazoa</taxon>
        <taxon>Spiralia</taxon>
        <taxon>Lophotrochozoa</taxon>
        <taxon>Mollusca</taxon>
        <taxon>Cephalopoda</taxon>
        <taxon>Coleoidea</taxon>
        <taxon>Octopodiformes</taxon>
        <taxon>Octopoda</taxon>
        <taxon>Incirrata</taxon>
        <taxon>Octopodidae</taxon>
        <taxon>Octopus</taxon>
    </lineage>
</organism>
<gene>
    <name evidence="2" type="ORF">OCTVUL_1B014799</name>
</gene>
<evidence type="ECO:0000256" key="1">
    <source>
        <dbReference type="SAM" id="MobiDB-lite"/>
    </source>
</evidence>
<keyword evidence="3" id="KW-1185">Reference proteome</keyword>
<proteinExistence type="predicted"/>